<dbReference type="PANTHER" id="PTHR10338">
    <property type="entry name" value="INTER-ALPHA-TRYPSIN INHIBITOR HEAVY CHAIN FAMILY MEMBER"/>
    <property type="match status" value="1"/>
</dbReference>
<organism evidence="2 3">
    <name type="scientific">Candidatus Thiomargarita nelsonii</name>
    <dbReference type="NCBI Taxonomy" id="1003181"/>
    <lineage>
        <taxon>Bacteria</taxon>
        <taxon>Pseudomonadati</taxon>
        <taxon>Pseudomonadota</taxon>
        <taxon>Gammaproteobacteria</taxon>
        <taxon>Thiotrichales</taxon>
        <taxon>Thiotrichaceae</taxon>
        <taxon>Thiomargarita</taxon>
    </lineage>
</organism>
<comment type="caution">
    <text evidence="2">The sequence shown here is derived from an EMBL/GenBank/DDBJ whole genome shotgun (WGS) entry which is preliminary data.</text>
</comment>
<dbReference type="AlphaFoldDB" id="A0A176RT71"/>
<dbReference type="PROSITE" id="PS50234">
    <property type="entry name" value="VWFA"/>
    <property type="match status" value="1"/>
</dbReference>
<dbReference type="Gene3D" id="3.40.190.10">
    <property type="entry name" value="Periplasmic binding protein-like II"/>
    <property type="match status" value="1"/>
</dbReference>
<dbReference type="InterPro" id="IPR006059">
    <property type="entry name" value="SBP"/>
</dbReference>
<protein>
    <submittedName>
        <fullName evidence="2">von Willebrand factor type A</fullName>
    </submittedName>
</protein>
<dbReference type="Gene3D" id="3.40.50.410">
    <property type="entry name" value="von Willebrand factor, type A domain"/>
    <property type="match status" value="1"/>
</dbReference>
<dbReference type="Proteomes" id="UP000076962">
    <property type="component" value="Unassembled WGS sequence"/>
</dbReference>
<dbReference type="InterPro" id="IPR002035">
    <property type="entry name" value="VWF_A"/>
</dbReference>
<dbReference type="InterPro" id="IPR050934">
    <property type="entry name" value="ITIH"/>
</dbReference>
<dbReference type="PANTHER" id="PTHR10338:SF108">
    <property type="entry name" value="INTER-ALPHA-TRYPSIN INHIBITOR HEAVY CHAIN H4-LIKE PROTEIN"/>
    <property type="match status" value="1"/>
</dbReference>
<proteinExistence type="predicted"/>
<gene>
    <name evidence="2" type="ORF">THIOM_005449</name>
</gene>
<sequence>MISSTALSTLISEFSASVRYNGNNPDFRYLTLAQVNDPKVQQGVREIENLIRHYSARTTEFKEYLAQGPDYLDFVALEENDLIYINQGKTEYHPPEKLVALYPKEGTFLHDHPFAIPKTNWVSDEQRKAAKVFTQFIRSEAIQKQVLKNGFRPVNSNVPLGYPIVPALGVDPNLHTSILEMPAPEVVANVQLSWQLVKKQANVLLLIDNSASMIGNKLEQAKKAAHAFLEKMPSQNRIGLISFNSKIKVWIPLDYYEGKQRFVRQQVDKLQATGNTALYDAILQAIDILNNAKHDKQRQIKAVVVLSDGHDTISNAAVRNVINTIKAHRETRNPVIVIPVAYGGDADIHTLNSIAQNSATRLQSGDTESIQKLFDIIGLASFCE</sequence>
<dbReference type="SUPFAM" id="SSF53300">
    <property type="entry name" value="vWA-like"/>
    <property type="match status" value="1"/>
</dbReference>
<dbReference type="Pfam" id="PF00092">
    <property type="entry name" value="VWA"/>
    <property type="match status" value="1"/>
</dbReference>
<name>A0A176RT71_9GAMM</name>
<evidence type="ECO:0000259" key="1">
    <source>
        <dbReference type="PROSITE" id="PS50234"/>
    </source>
</evidence>
<dbReference type="EMBL" id="LUTY01003017">
    <property type="protein sequence ID" value="OAD18940.1"/>
    <property type="molecule type" value="Genomic_DNA"/>
</dbReference>
<dbReference type="CDD" id="cd00198">
    <property type="entry name" value="vWFA"/>
    <property type="match status" value="1"/>
</dbReference>
<dbReference type="Pfam" id="PF13416">
    <property type="entry name" value="SBP_bac_8"/>
    <property type="match status" value="1"/>
</dbReference>
<reference evidence="2 3" key="1">
    <citation type="submission" date="2016-05" db="EMBL/GenBank/DDBJ databases">
        <title>Single-cell genome of chain-forming Candidatus Thiomargarita nelsonii and comparison to other large sulfur-oxidizing bacteria.</title>
        <authorList>
            <person name="Winkel M."/>
            <person name="Salman V."/>
            <person name="Woyke T."/>
            <person name="Schulz-Vogt H."/>
            <person name="Richter M."/>
            <person name="Flood B."/>
            <person name="Bailey J."/>
            <person name="Amann R."/>
            <person name="Mussmann M."/>
        </authorList>
    </citation>
    <scope>NUCLEOTIDE SEQUENCE [LARGE SCALE GENOMIC DNA]</scope>
    <source>
        <strain evidence="2 3">THI036</strain>
    </source>
</reference>
<dbReference type="SMART" id="SM00327">
    <property type="entry name" value="VWA"/>
    <property type="match status" value="1"/>
</dbReference>
<keyword evidence="3" id="KW-1185">Reference proteome</keyword>
<evidence type="ECO:0000313" key="2">
    <source>
        <dbReference type="EMBL" id="OAD18940.1"/>
    </source>
</evidence>
<accession>A0A176RT71</accession>
<dbReference type="InterPro" id="IPR036465">
    <property type="entry name" value="vWFA_dom_sf"/>
</dbReference>
<feature type="domain" description="VWFA" evidence="1">
    <location>
        <begin position="202"/>
        <end position="377"/>
    </location>
</feature>
<dbReference type="SUPFAM" id="SSF53850">
    <property type="entry name" value="Periplasmic binding protein-like II"/>
    <property type="match status" value="1"/>
</dbReference>
<evidence type="ECO:0000313" key="3">
    <source>
        <dbReference type="Proteomes" id="UP000076962"/>
    </source>
</evidence>